<protein>
    <recommendedName>
        <fullName evidence="7">Asparagine--tRNA ligase</fullName>
        <ecNumber evidence="7">6.1.1.22</ecNumber>
    </recommendedName>
    <alternativeName>
        <fullName evidence="7">Asparaginyl-tRNA synthetase</fullName>
        <shortName evidence="7">AsnRS</shortName>
    </alternativeName>
</protein>
<organism evidence="9 10">
    <name type="scientific">Seonamhaeicola maritimus</name>
    <dbReference type="NCBI Taxonomy" id="2591822"/>
    <lineage>
        <taxon>Bacteria</taxon>
        <taxon>Pseudomonadati</taxon>
        <taxon>Bacteroidota</taxon>
        <taxon>Flavobacteriia</taxon>
        <taxon>Flavobacteriales</taxon>
        <taxon>Flavobacteriaceae</taxon>
    </lineage>
</organism>
<name>A0A5C7GIM2_9FLAO</name>
<dbReference type="InterPro" id="IPR004364">
    <property type="entry name" value="Aa-tRNA-synt_II"/>
</dbReference>
<dbReference type="OrthoDB" id="9762036at2"/>
<dbReference type="EC" id="6.1.1.22" evidence="7"/>
<dbReference type="HAMAP" id="MF_00534">
    <property type="entry name" value="Asn_tRNA_synth"/>
    <property type="match status" value="1"/>
</dbReference>
<evidence type="ECO:0000256" key="6">
    <source>
        <dbReference type="ARBA" id="ARBA00023146"/>
    </source>
</evidence>
<evidence type="ECO:0000313" key="10">
    <source>
        <dbReference type="Proteomes" id="UP000321080"/>
    </source>
</evidence>
<dbReference type="InterPro" id="IPR002312">
    <property type="entry name" value="Asp/Asn-tRNA-synth_IIb"/>
</dbReference>
<dbReference type="Pfam" id="PF00152">
    <property type="entry name" value="tRNA-synt_2"/>
    <property type="match status" value="1"/>
</dbReference>
<proteinExistence type="inferred from homology"/>
<keyword evidence="7" id="KW-0963">Cytoplasm</keyword>
<dbReference type="RefSeq" id="WP_147768970.1">
    <property type="nucleotide sequence ID" value="NZ_CANNCE010000001.1"/>
</dbReference>
<dbReference type="InterPro" id="IPR004522">
    <property type="entry name" value="Asn-tRNA-ligase"/>
</dbReference>
<keyword evidence="3 7" id="KW-0547">Nucleotide-binding</keyword>
<dbReference type="AlphaFoldDB" id="A0A5C7GIM2"/>
<comment type="similarity">
    <text evidence="1 7">Belongs to the class-II aminoacyl-tRNA synthetase family.</text>
</comment>
<dbReference type="GO" id="GO:0005524">
    <property type="term" value="F:ATP binding"/>
    <property type="evidence" value="ECO:0007669"/>
    <property type="project" value="UniProtKB-UniRule"/>
</dbReference>
<comment type="caution">
    <text evidence="9">The sequence shown here is derived from an EMBL/GenBank/DDBJ whole genome shotgun (WGS) entry which is preliminary data.</text>
</comment>
<accession>A0A5C7GIM2</accession>
<dbReference type="InterPro" id="IPR006195">
    <property type="entry name" value="aa-tRNA-synth_II"/>
</dbReference>
<reference evidence="9 10" key="1">
    <citation type="submission" date="2019-08" db="EMBL/GenBank/DDBJ databases">
        <title>Seonamhaeicola sediminis sp. nov., isolated from marine sediment.</title>
        <authorList>
            <person name="Cao W.R."/>
        </authorList>
    </citation>
    <scope>NUCLEOTIDE SEQUENCE [LARGE SCALE GENOMIC DNA]</scope>
    <source>
        <strain evidence="9 10">1505</strain>
    </source>
</reference>
<dbReference type="CDD" id="cd00776">
    <property type="entry name" value="AsxRS_core"/>
    <property type="match status" value="1"/>
</dbReference>
<dbReference type="Gene3D" id="2.40.50.140">
    <property type="entry name" value="Nucleic acid-binding proteins"/>
    <property type="match status" value="1"/>
</dbReference>
<dbReference type="FunFam" id="3.30.930.10:FF:000016">
    <property type="entry name" value="Asparagine--tRNA ligase"/>
    <property type="match status" value="1"/>
</dbReference>
<dbReference type="Gene3D" id="3.30.930.10">
    <property type="entry name" value="Bira Bifunctional Protein, Domain 2"/>
    <property type="match status" value="1"/>
</dbReference>
<evidence type="ECO:0000256" key="4">
    <source>
        <dbReference type="ARBA" id="ARBA00022840"/>
    </source>
</evidence>
<keyword evidence="6 7" id="KW-0030">Aminoacyl-tRNA synthetase</keyword>
<keyword evidence="10" id="KW-1185">Reference proteome</keyword>
<dbReference type="CDD" id="cd04318">
    <property type="entry name" value="EcAsnRS_like_N"/>
    <property type="match status" value="1"/>
</dbReference>
<dbReference type="GO" id="GO:0004816">
    <property type="term" value="F:asparagine-tRNA ligase activity"/>
    <property type="evidence" value="ECO:0007669"/>
    <property type="project" value="UniProtKB-UniRule"/>
</dbReference>
<dbReference type="GO" id="GO:0003676">
    <property type="term" value="F:nucleic acid binding"/>
    <property type="evidence" value="ECO:0007669"/>
    <property type="project" value="InterPro"/>
</dbReference>
<comment type="catalytic activity">
    <reaction evidence="7">
        <text>tRNA(Asn) + L-asparagine + ATP = L-asparaginyl-tRNA(Asn) + AMP + diphosphate + H(+)</text>
        <dbReference type="Rhea" id="RHEA:11180"/>
        <dbReference type="Rhea" id="RHEA-COMP:9659"/>
        <dbReference type="Rhea" id="RHEA-COMP:9674"/>
        <dbReference type="ChEBI" id="CHEBI:15378"/>
        <dbReference type="ChEBI" id="CHEBI:30616"/>
        <dbReference type="ChEBI" id="CHEBI:33019"/>
        <dbReference type="ChEBI" id="CHEBI:58048"/>
        <dbReference type="ChEBI" id="CHEBI:78442"/>
        <dbReference type="ChEBI" id="CHEBI:78515"/>
        <dbReference type="ChEBI" id="CHEBI:456215"/>
        <dbReference type="EC" id="6.1.1.22"/>
    </reaction>
</comment>
<dbReference type="InterPro" id="IPR045864">
    <property type="entry name" value="aa-tRNA-synth_II/BPL/LPL"/>
</dbReference>
<dbReference type="Proteomes" id="UP000321080">
    <property type="component" value="Unassembled WGS sequence"/>
</dbReference>
<dbReference type="InterPro" id="IPR012340">
    <property type="entry name" value="NA-bd_OB-fold"/>
</dbReference>
<dbReference type="Pfam" id="PF01336">
    <property type="entry name" value="tRNA_anti-codon"/>
    <property type="match status" value="1"/>
</dbReference>
<dbReference type="SUPFAM" id="SSF50249">
    <property type="entry name" value="Nucleic acid-binding proteins"/>
    <property type="match status" value="1"/>
</dbReference>
<dbReference type="GO" id="GO:0005737">
    <property type="term" value="C:cytoplasm"/>
    <property type="evidence" value="ECO:0007669"/>
    <property type="project" value="UniProtKB-SubCell"/>
</dbReference>
<evidence type="ECO:0000259" key="8">
    <source>
        <dbReference type="PROSITE" id="PS50862"/>
    </source>
</evidence>
<evidence type="ECO:0000313" key="9">
    <source>
        <dbReference type="EMBL" id="TXG37444.1"/>
    </source>
</evidence>
<dbReference type="InterPro" id="IPR004365">
    <property type="entry name" value="NA-bd_OB_tRNA"/>
</dbReference>
<evidence type="ECO:0000256" key="7">
    <source>
        <dbReference type="HAMAP-Rule" id="MF_00534"/>
    </source>
</evidence>
<keyword evidence="4 7" id="KW-0067">ATP-binding</keyword>
<dbReference type="GO" id="GO:0006421">
    <property type="term" value="P:asparaginyl-tRNA aminoacylation"/>
    <property type="evidence" value="ECO:0007669"/>
    <property type="project" value="UniProtKB-UniRule"/>
</dbReference>
<dbReference type="PANTHER" id="PTHR22594:SF34">
    <property type="entry name" value="ASPARAGINE--TRNA LIGASE, MITOCHONDRIAL-RELATED"/>
    <property type="match status" value="1"/>
</dbReference>
<feature type="domain" description="Aminoacyl-transfer RNA synthetases class-II family profile" evidence="8">
    <location>
        <begin position="131"/>
        <end position="467"/>
    </location>
</feature>
<sequence length="477" mass="54911">MQSYTVSELLSQDIAFNEVEIKGWVRTFRANRFIALNDGSTINNIQCVVDFEKFDEDLLKRITTGAAIHIIGDLVESQGKGQSVEIQVKSLEILGDSDPDTYPIQPKKHSFEFLRENAHLRTRTNTFSAVMRLRSALSFAIHKYFNEHGFYYMHAPIITGSDAEGAGEMFKVTSLDHNNLPTNGNGKVDYSKDFFGKETNLTVSGQLEAETYAMSLGKVYTFGPTFRAENSNTSRHLAEFWMIEPEVAFMDLAGNMDLAEDFMKYVIKHILDNNSEDLEFLDRRQQDEDKRKPQAERNGMTLIDKLKFVTDNHFKRVSYTEAIDILRNCKPNKKKKFKYLINEWGTDLQSEHERFLVEKHFKCPVILFDYPANIKAFYMRLNEDGKTVRAMDILFPGIGEIVGGAQREERLEVLKEKMAAIDIPEEELWWYLDLRKFGTAVHSGFGLGFERLVMFVTGMNNIRDVIPYPRTPQNAEF</sequence>
<evidence type="ECO:0000256" key="3">
    <source>
        <dbReference type="ARBA" id="ARBA00022741"/>
    </source>
</evidence>
<dbReference type="NCBIfam" id="TIGR00457">
    <property type="entry name" value="asnS"/>
    <property type="match status" value="1"/>
</dbReference>
<evidence type="ECO:0000256" key="1">
    <source>
        <dbReference type="ARBA" id="ARBA00008226"/>
    </source>
</evidence>
<dbReference type="PROSITE" id="PS50862">
    <property type="entry name" value="AA_TRNA_LIGASE_II"/>
    <property type="match status" value="1"/>
</dbReference>
<gene>
    <name evidence="7 9" type="primary">asnS</name>
    <name evidence="9" type="ORF">FUA22_12910</name>
</gene>
<dbReference type="NCBIfam" id="NF003037">
    <property type="entry name" value="PRK03932.1"/>
    <property type="match status" value="1"/>
</dbReference>
<comment type="subcellular location">
    <subcellularLocation>
        <location evidence="7">Cytoplasm</location>
    </subcellularLocation>
</comment>
<dbReference type="PANTHER" id="PTHR22594">
    <property type="entry name" value="ASPARTYL/LYSYL-TRNA SYNTHETASE"/>
    <property type="match status" value="1"/>
</dbReference>
<dbReference type="SUPFAM" id="SSF55681">
    <property type="entry name" value="Class II aaRS and biotin synthetases"/>
    <property type="match status" value="1"/>
</dbReference>
<evidence type="ECO:0000256" key="2">
    <source>
        <dbReference type="ARBA" id="ARBA00022598"/>
    </source>
</evidence>
<evidence type="ECO:0000256" key="5">
    <source>
        <dbReference type="ARBA" id="ARBA00022917"/>
    </source>
</evidence>
<comment type="subunit">
    <text evidence="7">Homodimer.</text>
</comment>
<keyword evidence="5 7" id="KW-0648">Protein biosynthesis</keyword>
<dbReference type="EMBL" id="VRKQ01000010">
    <property type="protein sequence ID" value="TXG37444.1"/>
    <property type="molecule type" value="Genomic_DNA"/>
</dbReference>
<dbReference type="PRINTS" id="PR01042">
    <property type="entry name" value="TRNASYNTHASP"/>
</dbReference>
<keyword evidence="2 7" id="KW-0436">Ligase</keyword>